<dbReference type="EMBL" id="JAGGKX010000018">
    <property type="protein sequence ID" value="MBP1970919.1"/>
    <property type="molecule type" value="Genomic_DNA"/>
</dbReference>
<evidence type="ECO:0000313" key="2">
    <source>
        <dbReference type="EMBL" id="MBP1970919.1"/>
    </source>
</evidence>
<reference evidence="2 3" key="1">
    <citation type="submission" date="2021-03" db="EMBL/GenBank/DDBJ databases">
        <title>Genomic Encyclopedia of Type Strains, Phase IV (KMG-IV): sequencing the most valuable type-strain genomes for metagenomic binning, comparative biology and taxonomic classification.</title>
        <authorList>
            <person name="Goeker M."/>
        </authorList>
    </citation>
    <scope>NUCLEOTIDE SEQUENCE [LARGE SCALE GENOMIC DNA]</scope>
    <source>
        <strain evidence="2 3">DSM 25609</strain>
    </source>
</reference>
<organism evidence="2 3">
    <name type="scientific">Virgibacillus natechei</name>
    <dbReference type="NCBI Taxonomy" id="1216297"/>
    <lineage>
        <taxon>Bacteria</taxon>
        <taxon>Bacillati</taxon>
        <taxon>Bacillota</taxon>
        <taxon>Bacilli</taxon>
        <taxon>Bacillales</taxon>
        <taxon>Bacillaceae</taxon>
        <taxon>Virgibacillus</taxon>
    </lineage>
</organism>
<name>A0ABS4IJ11_9BACI</name>
<protein>
    <submittedName>
        <fullName evidence="2">Uncharacterized protein</fullName>
    </submittedName>
</protein>
<sequence>MIWREEMLLTLVLLGIAVALFIIAYNIKIIGERLIKTLERNYSNDNDEN</sequence>
<keyword evidence="1" id="KW-0812">Transmembrane</keyword>
<dbReference type="RefSeq" id="WP_209464007.1">
    <property type="nucleotide sequence ID" value="NZ_CP110224.1"/>
</dbReference>
<dbReference type="Proteomes" id="UP001519345">
    <property type="component" value="Unassembled WGS sequence"/>
</dbReference>
<accession>A0ABS4IJ11</accession>
<gene>
    <name evidence="2" type="ORF">J2Z83_003055</name>
</gene>
<keyword evidence="1" id="KW-0472">Membrane</keyword>
<keyword evidence="3" id="KW-1185">Reference proteome</keyword>
<evidence type="ECO:0000256" key="1">
    <source>
        <dbReference type="SAM" id="Phobius"/>
    </source>
</evidence>
<proteinExistence type="predicted"/>
<evidence type="ECO:0000313" key="3">
    <source>
        <dbReference type="Proteomes" id="UP001519345"/>
    </source>
</evidence>
<comment type="caution">
    <text evidence="2">The sequence shown here is derived from an EMBL/GenBank/DDBJ whole genome shotgun (WGS) entry which is preliminary data.</text>
</comment>
<feature type="transmembrane region" description="Helical" evidence="1">
    <location>
        <begin position="6"/>
        <end position="27"/>
    </location>
</feature>
<keyword evidence="1" id="KW-1133">Transmembrane helix</keyword>